<dbReference type="EMBL" id="JABWQF010000010">
    <property type="protein sequence ID" value="MBC3293472.1"/>
    <property type="molecule type" value="Genomic_DNA"/>
</dbReference>
<dbReference type="SUPFAM" id="SSF53448">
    <property type="entry name" value="Nucleotide-diphospho-sugar transferases"/>
    <property type="match status" value="1"/>
</dbReference>
<protein>
    <submittedName>
        <fullName evidence="3">Glycosyltransferase family 2 protein</fullName>
    </submittedName>
</protein>
<evidence type="ECO:0000313" key="3">
    <source>
        <dbReference type="EMBL" id="MBC3293472.1"/>
    </source>
</evidence>
<evidence type="ECO:0000259" key="2">
    <source>
        <dbReference type="Pfam" id="PF00535"/>
    </source>
</evidence>
<dbReference type="EMBL" id="CP077084">
    <property type="protein sequence ID" value="QXH85647.1"/>
    <property type="molecule type" value="Genomic_DNA"/>
</dbReference>
<dbReference type="AlphaFoldDB" id="A0A8H9YT80"/>
<name>A0A8H9YT80_9PSED</name>
<dbReference type="Pfam" id="PF00535">
    <property type="entry name" value="Glycos_transf_2"/>
    <property type="match status" value="1"/>
</dbReference>
<dbReference type="InterPro" id="IPR029044">
    <property type="entry name" value="Nucleotide-diphossugar_trans"/>
</dbReference>
<dbReference type="InterPro" id="IPR001173">
    <property type="entry name" value="Glyco_trans_2-like"/>
</dbReference>
<dbReference type="CDD" id="cd00761">
    <property type="entry name" value="Glyco_tranf_GTA_type"/>
    <property type="match status" value="1"/>
</dbReference>
<keyword evidence="1" id="KW-1003">Cell membrane</keyword>
<evidence type="ECO:0000313" key="5">
    <source>
        <dbReference type="Proteomes" id="UP000615613"/>
    </source>
</evidence>
<keyword evidence="5" id="KW-1185">Reference proteome</keyword>
<keyword evidence="3" id="KW-0808">Transferase</keyword>
<evidence type="ECO:0000256" key="1">
    <source>
        <dbReference type="ARBA" id="ARBA00022519"/>
    </source>
</evidence>
<dbReference type="RefSeq" id="WP_065874960.1">
    <property type="nucleotide sequence ID" value="NZ_CP077084.1"/>
</dbReference>
<evidence type="ECO:0000313" key="4">
    <source>
        <dbReference type="EMBL" id="QXH85647.1"/>
    </source>
</evidence>
<dbReference type="KEGG" id="ptrt:HU722_0009265"/>
<dbReference type="GO" id="GO:0016740">
    <property type="term" value="F:transferase activity"/>
    <property type="evidence" value="ECO:0007669"/>
    <property type="project" value="UniProtKB-KW"/>
</dbReference>
<feature type="domain" description="Glycosyltransferase 2-like" evidence="2">
    <location>
        <begin position="9"/>
        <end position="81"/>
    </location>
</feature>
<proteinExistence type="predicted"/>
<dbReference type="Proteomes" id="UP000615613">
    <property type="component" value="Chromosome"/>
</dbReference>
<dbReference type="Gene3D" id="3.90.550.10">
    <property type="entry name" value="Spore Coat Polysaccharide Biosynthesis Protein SpsA, Chain A"/>
    <property type="match status" value="1"/>
</dbReference>
<reference evidence="4" key="2">
    <citation type="submission" date="2021-06" db="EMBL/GenBank/DDBJ databases">
        <title>Updating the genus Pseudomonas: Description of 43 new species and partition of the Pseudomonas putida group.</title>
        <authorList>
            <person name="Girard L."/>
            <person name="Lood C."/>
            <person name="Vandamme P."/>
            <person name="Rokni-Zadeh H."/>
            <person name="van Noort V."/>
            <person name="Hofte M."/>
            <person name="Lavigne R."/>
            <person name="De Mot R."/>
        </authorList>
    </citation>
    <scope>NUCLEOTIDE SEQUENCE</scope>
    <source>
        <strain evidence="4">SWRI145</strain>
    </source>
</reference>
<organism evidence="3">
    <name type="scientific">Pseudomonas tritici</name>
    <dbReference type="NCBI Taxonomy" id="2745518"/>
    <lineage>
        <taxon>Bacteria</taxon>
        <taxon>Pseudomonadati</taxon>
        <taxon>Pseudomonadota</taxon>
        <taxon>Gammaproteobacteria</taxon>
        <taxon>Pseudomonadales</taxon>
        <taxon>Pseudomonadaceae</taxon>
        <taxon>Pseudomonas</taxon>
    </lineage>
</organism>
<keyword evidence="1" id="KW-0997">Cell inner membrane</keyword>
<reference evidence="3" key="1">
    <citation type="journal article" date="2020" name="Microorganisms">
        <title>Reliable Identification of Environmental Pseudomonas Isolates Using the rpoD Gene.</title>
        <authorList>
            <consortium name="The Broad Institute Genome Sequencing Platform"/>
            <person name="Girard L."/>
            <person name="Lood C."/>
            <person name="Rokni-Zadeh H."/>
            <person name="van Noort V."/>
            <person name="Lavigne R."/>
            <person name="De Mot R."/>
        </authorList>
    </citation>
    <scope>NUCLEOTIDE SEQUENCE [LARGE SCALE GENOMIC DNA]</scope>
    <source>
        <strain evidence="3">SWRI145</strain>
    </source>
</reference>
<gene>
    <name evidence="4" type="ORF">HU722_0009265</name>
    <name evidence="3" type="ORF">HU722_18275</name>
</gene>
<sequence>MIKDNFTFAILTFNHESYIIEHLESIRYLIENFGSAYNVNLIIADDGSRDRTIELAKHWLLTHEALFSYVIVLADGSNRGTCFNYTRLWPLIKSDLFKITAGDDVYSCVNIFNQIERLGHNDFFSGLPLLLIDGRIGESRSTIFHILATDVIYKGKKFIERLKGISSINTPNLFCNRKFLDDKDLCSFINTFSVTEDFPMIVKIANSYENITFVQAKEVYVYYRRTPGSTYLIRGSDFDVDKLQVFDYMLSNEKNWLDKLILKNRIYCYKLNNTLLKKLLNIGYHLYLFNVVVNLFPIIKACSQSPSNSHVHQAHYDLIAKRARTFLQNAQSAATHN</sequence>
<keyword evidence="1" id="KW-0472">Membrane</keyword>
<accession>A0A8H9YT80</accession>